<evidence type="ECO:0000313" key="3">
    <source>
        <dbReference type="EMBL" id="KAE9000216.1"/>
    </source>
</evidence>
<proteinExistence type="predicted"/>
<evidence type="ECO:0000313" key="14">
    <source>
        <dbReference type="Proteomes" id="UP000440367"/>
    </source>
</evidence>
<evidence type="ECO:0000313" key="18">
    <source>
        <dbReference type="Proteomes" id="UP000476176"/>
    </source>
</evidence>
<evidence type="ECO:0000313" key="4">
    <source>
        <dbReference type="EMBL" id="KAE9104857.1"/>
    </source>
</evidence>
<dbReference type="EMBL" id="QXFW01000917">
    <property type="protein sequence ID" value="KAE9000216.1"/>
    <property type="molecule type" value="Genomic_DNA"/>
</dbReference>
<name>A0A6A3TSW9_9STRA</name>
<sequence length="50" mass="5527">MPSEVSCMCITLSVYACILTDTTTTTCSLSWNTSCLSYRSPLMSPLTTRR</sequence>
<reference evidence="11 12" key="1">
    <citation type="submission" date="2018-08" db="EMBL/GenBank/DDBJ databases">
        <title>Genomic investigation of the strawberry pathogen Phytophthora fragariae indicates pathogenicity is determined by transcriptional variation in three key races.</title>
        <authorList>
            <person name="Adams T.M."/>
            <person name="Armitage A.D."/>
            <person name="Sobczyk M.K."/>
            <person name="Bates H.J."/>
            <person name="Dunwell J.M."/>
            <person name="Nellist C.F."/>
            <person name="Harrison R.J."/>
        </authorList>
    </citation>
    <scope>NUCLEOTIDE SEQUENCE [LARGE SCALE GENOMIC DNA]</scope>
    <source>
        <strain evidence="10 13">A4</strain>
        <strain evidence="9 14">BC-1</strain>
        <strain evidence="8 18">BC-23</strain>
        <strain evidence="7 12">NOV-27</strain>
        <strain evidence="6 15">NOV-5</strain>
        <strain evidence="5 16">NOV-71</strain>
        <strain evidence="2 11">NOV-9</strain>
        <strain evidence="4 19">ONT-3</strain>
        <strain evidence="3 17">SCRP245</strain>
    </source>
</reference>
<evidence type="ECO:0000313" key="15">
    <source>
        <dbReference type="Proteomes" id="UP000440732"/>
    </source>
</evidence>
<evidence type="ECO:0000256" key="1">
    <source>
        <dbReference type="SAM" id="SignalP"/>
    </source>
</evidence>
<evidence type="ECO:0000313" key="9">
    <source>
        <dbReference type="EMBL" id="KAE9221060.1"/>
    </source>
</evidence>
<organism evidence="6 15">
    <name type="scientific">Phytophthora fragariae</name>
    <dbReference type="NCBI Taxonomy" id="53985"/>
    <lineage>
        <taxon>Eukaryota</taxon>
        <taxon>Sar</taxon>
        <taxon>Stramenopiles</taxon>
        <taxon>Oomycota</taxon>
        <taxon>Peronosporomycetes</taxon>
        <taxon>Peronosporales</taxon>
        <taxon>Peronosporaceae</taxon>
        <taxon>Phytophthora</taxon>
    </lineage>
</organism>
<evidence type="ECO:0000313" key="10">
    <source>
        <dbReference type="EMBL" id="KAE9303273.1"/>
    </source>
</evidence>
<gene>
    <name evidence="10" type="ORF">PF001_g13626</name>
    <name evidence="9" type="ORF">PF002_g15702</name>
    <name evidence="8" type="ORF">PF004_g15870</name>
    <name evidence="7" type="ORF">PF005_g13570</name>
    <name evidence="6" type="ORF">PF006_g13231</name>
    <name evidence="5" type="ORF">PF007_g13826</name>
    <name evidence="2" type="ORF">PF009_g12882</name>
    <name evidence="4" type="ORF">PF010_g13230</name>
    <name evidence="3" type="ORF">PF011_g14282</name>
</gene>
<dbReference type="EMBL" id="QXGE01000811">
    <property type="protein sequence ID" value="KAE9303273.1"/>
    <property type="molecule type" value="Genomic_DNA"/>
</dbReference>
<dbReference type="Proteomes" id="UP000441208">
    <property type="component" value="Unassembled WGS sequence"/>
</dbReference>
<feature type="chain" id="PRO_5036380602" evidence="1">
    <location>
        <begin position="17"/>
        <end position="50"/>
    </location>
</feature>
<dbReference type="Proteomes" id="UP000437068">
    <property type="component" value="Unassembled WGS sequence"/>
</dbReference>
<accession>A0A6A3TSW9</accession>
<evidence type="ECO:0000313" key="16">
    <source>
        <dbReference type="Proteomes" id="UP000441208"/>
    </source>
</evidence>
<evidence type="ECO:0000313" key="11">
    <source>
        <dbReference type="Proteomes" id="UP000429523"/>
    </source>
</evidence>
<dbReference type="EMBL" id="QXGB01000758">
    <property type="protein sequence ID" value="KAE9205054.1"/>
    <property type="molecule type" value="Genomic_DNA"/>
</dbReference>
<dbReference type="Proteomes" id="UP000429523">
    <property type="component" value="Unassembled WGS sequence"/>
</dbReference>
<evidence type="ECO:0000313" key="6">
    <source>
        <dbReference type="EMBL" id="KAE9141297.1"/>
    </source>
</evidence>
<dbReference type="Proteomes" id="UP000460718">
    <property type="component" value="Unassembled WGS sequence"/>
</dbReference>
<evidence type="ECO:0000313" key="17">
    <source>
        <dbReference type="Proteomes" id="UP000460718"/>
    </source>
</evidence>
<evidence type="ECO:0000313" key="8">
    <source>
        <dbReference type="EMBL" id="KAE9211622.1"/>
    </source>
</evidence>
<dbReference type="EMBL" id="QXGA01000780">
    <property type="protein sequence ID" value="KAE9141297.1"/>
    <property type="molecule type" value="Genomic_DNA"/>
</dbReference>
<evidence type="ECO:0000313" key="5">
    <source>
        <dbReference type="EMBL" id="KAE9105076.1"/>
    </source>
</evidence>
<protein>
    <submittedName>
        <fullName evidence="6">Uncharacterized protein</fullName>
    </submittedName>
</protein>
<dbReference type="EMBL" id="QXGC01001088">
    <property type="protein sequence ID" value="KAE9211622.1"/>
    <property type="molecule type" value="Genomic_DNA"/>
</dbReference>
<comment type="caution">
    <text evidence="6">The sequence shown here is derived from an EMBL/GenBank/DDBJ whole genome shotgun (WGS) entry which is preliminary data.</text>
</comment>
<dbReference type="EMBL" id="QXGF01000654">
    <property type="protein sequence ID" value="KAE8937217.1"/>
    <property type="molecule type" value="Genomic_DNA"/>
</dbReference>
<evidence type="ECO:0000313" key="7">
    <source>
        <dbReference type="EMBL" id="KAE9205054.1"/>
    </source>
</evidence>
<evidence type="ECO:0000313" key="19">
    <source>
        <dbReference type="Proteomes" id="UP000488956"/>
    </source>
</evidence>
<dbReference type="Proteomes" id="UP000433483">
    <property type="component" value="Unassembled WGS sequence"/>
</dbReference>
<feature type="signal peptide" evidence="1">
    <location>
        <begin position="1"/>
        <end position="16"/>
    </location>
</feature>
<dbReference type="Proteomes" id="UP000476176">
    <property type="component" value="Unassembled WGS sequence"/>
</dbReference>
<evidence type="ECO:0000313" key="2">
    <source>
        <dbReference type="EMBL" id="KAE8937217.1"/>
    </source>
</evidence>
<evidence type="ECO:0000313" key="12">
    <source>
        <dbReference type="Proteomes" id="UP000433483"/>
    </source>
</evidence>
<evidence type="ECO:0000313" key="13">
    <source>
        <dbReference type="Proteomes" id="UP000437068"/>
    </source>
</evidence>
<dbReference type="Proteomes" id="UP000488956">
    <property type="component" value="Unassembled WGS sequence"/>
</dbReference>
<dbReference type="EMBL" id="QXFX01000769">
    <property type="protein sequence ID" value="KAE9104857.1"/>
    <property type="molecule type" value="Genomic_DNA"/>
</dbReference>
<keyword evidence="1" id="KW-0732">Signal</keyword>
<dbReference type="Proteomes" id="UP000440732">
    <property type="component" value="Unassembled WGS sequence"/>
</dbReference>
<dbReference type="EMBL" id="QXGD01000893">
    <property type="protein sequence ID" value="KAE9221060.1"/>
    <property type="molecule type" value="Genomic_DNA"/>
</dbReference>
<dbReference type="EMBL" id="QXFZ01000778">
    <property type="protein sequence ID" value="KAE9105076.1"/>
    <property type="molecule type" value="Genomic_DNA"/>
</dbReference>
<dbReference type="AlphaFoldDB" id="A0A6A3TSW9"/>
<dbReference type="Proteomes" id="UP000440367">
    <property type="component" value="Unassembled WGS sequence"/>
</dbReference>
<keyword evidence="12" id="KW-1185">Reference proteome</keyword>